<protein>
    <submittedName>
        <fullName evidence="2">Uncharacterized protein</fullName>
    </submittedName>
</protein>
<keyword evidence="1" id="KW-1133">Transmembrane helix</keyword>
<dbReference type="Proteomes" id="UP000078046">
    <property type="component" value="Unassembled WGS sequence"/>
</dbReference>
<gene>
    <name evidence="2" type="ORF">A3Q56_07889</name>
</gene>
<dbReference type="AlphaFoldDB" id="A0A177AQU4"/>
<proteinExistence type="predicted"/>
<accession>A0A177AQU4</accession>
<keyword evidence="3" id="KW-1185">Reference proteome</keyword>
<evidence type="ECO:0000313" key="3">
    <source>
        <dbReference type="Proteomes" id="UP000078046"/>
    </source>
</evidence>
<evidence type="ECO:0000313" key="2">
    <source>
        <dbReference type="EMBL" id="OAF64377.1"/>
    </source>
</evidence>
<evidence type="ECO:0000256" key="1">
    <source>
        <dbReference type="SAM" id="Phobius"/>
    </source>
</evidence>
<dbReference type="EMBL" id="LWCA01001881">
    <property type="protein sequence ID" value="OAF64377.1"/>
    <property type="molecule type" value="Genomic_DNA"/>
</dbReference>
<sequence>MIKKLENNLKKTKHNYNNLKIENRILGHKNQDFESKLNLQKCLDKERIRKFEINLKYDQKKKNPSKKEETVMKKEDMGTILFIEHCFNCLCKYFIMLIMPTIYSESF</sequence>
<comment type="caution">
    <text evidence="2">The sequence shown here is derived from an EMBL/GenBank/DDBJ whole genome shotgun (WGS) entry which is preliminary data.</text>
</comment>
<feature type="transmembrane region" description="Helical" evidence="1">
    <location>
        <begin position="80"/>
        <end position="103"/>
    </location>
</feature>
<name>A0A177AQU4_9BILA</name>
<keyword evidence="1" id="KW-0812">Transmembrane</keyword>
<organism evidence="2 3">
    <name type="scientific">Intoshia linei</name>
    <dbReference type="NCBI Taxonomy" id="1819745"/>
    <lineage>
        <taxon>Eukaryota</taxon>
        <taxon>Metazoa</taxon>
        <taxon>Spiralia</taxon>
        <taxon>Lophotrochozoa</taxon>
        <taxon>Mesozoa</taxon>
        <taxon>Orthonectida</taxon>
        <taxon>Rhopaluridae</taxon>
        <taxon>Intoshia</taxon>
    </lineage>
</organism>
<reference evidence="2 3" key="1">
    <citation type="submission" date="2016-04" db="EMBL/GenBank/DDBJ databases">
        <title>The genome of Intoshia linei affirms orthonectids as highly simplified spiralians.</title>
        <authorList>
            <person name="Mikhailov K.V."/>
            <person name="Slusarev G.S."/>
            <person name="Nikitin M.A."/>
            <person name="Logacheva M.D."/>
            <person name="Penin A."/>
            <person name="Aleoshin V."/>
            <person name="Panchin Y.V."/>
        </authorList>
    </citation>
    <scope>NUCLEOTIDE SEQUENCE [LARGE SCALE GENOMIC DNA]</scope>
    <source>
        <strain evidence="2">Intl2013</strain>
        <tissue evidence="2">Whole animal</tissue>
    </source>
</reference>
<keyword evidence="1" id="KW-0472">Membrane</keyword>